<keyword evidence="7" id="KW-0221">Differentiation</keyword>
<dbReference type="Pfam" id="PF02494">
    <property type="entry name" value="HYR"/>
    <property type="match status" value="1"/>
</dbReference>
<dbReference type="CDD" id="cd01099">
    <property type="entry name" value="PAN_AP_HGF"/>
    <property type="match status" value="1"/>
</dbReference>
<gene>
    <name evidence="25" type="ORF">LSH36_129g07005</name>
</gene>
<reference evidence="25" key="1">
    <citation type="journal article" date="2023" name="Mol. Biol. Evol.">
        <title>Third-Generation Sequencing Reveals the Adaptive Role of the Epigenome in Three Deep-Sea Polychaetes.</title>
        <authorList>
            <person name="Perez M."/>
            <person name="Aroh O."/>
            <person name="Sun Y."/>
            <person name="Lan Y."/>
            <person name="Juniper S.K."/>
            <person name="Young C.R."/>
            <person name="Angers B."/>
            <person name="Qian P.Y."/>
        </authorList>
    </citation>
    <scope>NUCLEOTIDE SEQUENCE</scope>
    <source>
        <strain evidence="25">P08H-3</strain>
    </source>
</reference>
<dbReference type="Gene3D" id="2.10.50.10">
    <property type="entry name" value="Tumor Necrosis Factor Receptor, subunit A, domain 2"/>
    <property type="match status" value="23"/>
</dbReference>
<dbReference type="GO" id="GO:0009986">
    <property type="term" value="C:cell surface"/>
    <property type="evidence" value="ECO:0007669"/>
    <property type="project" value="TreeGrafter"/>
</dbReference>
<evidence type="ECO:0000256" key="9">
    <source>
        <dbReference type="ARBA" id="ARBA00022976"/>
    </source>
</evidence>
<dbReference type="InterPro" id="IPR036055">
    <property type="entry name" value="LDL_receptor-like_sf"/>
</dbReference>
<feature type="domain" description="EGF-like" evidence="20">
    <location>
        <begin position="1683"/>
        <end position="1718"/>
    </location>
</feature>
<evidence type="ECO:0000256" key="18">
    <source>
        <dbReference type="SAM" id="Phobius"/>
    </source>
</evidence>
<feature type="disulfide bond" evidence="14">
    <location>
        <begin position="1592"/>
        <end position="1601"/>
    </location>
</feature>
<feature type="disulfide bond" evidence="14">
    <location>
        <begin position="1630"/>
        <end position="1639"/>
    </location>
</feature>
<feature type="disulfide bond" evidence="14">
    <location>
        <begin position="1822"/>
        <end position="1831"/>
    </location>
</feature>
<evidence type="ECO:0000256" key="1">
    <source>
        <dbReference type="ARBA" id="ARBA00004479"/>
    </source>
</evidence>
<dbReference type="Proteomes" id="UP001208570">
    <property type="component" value="Unassembled WGS sequence"/>
</dbReference>
<evidence type="ECO:0000256" key="7">
    <source>
        <dbReference type="ARBA" id="ARBA00022782"/>
    </source>
</evidence>
<evidence type="ECO:0000313" key="25">
    <source>
        <dbReference type="EMBL" id="KAK2160629.1"/>
    </source>
</evidence>
<evidence type="ECO:0000259" key="19">
    <source>
        <dbReference type="PROSITE" id="PS01180"/>
    </source>
</evidence>
<keyword evidence="2" id="KW-0217">Developmental protein</keyword>
<comment type="caution">
    <text evidence="25">The sequence shown here is derived from an EMBL/GenBank/DDBJ whole genome shotgun (WGS) entry which is preliminary data.</text>
</comment>
<dbReference type="Gene3D" id="2.10.70.10">
    <property type="entry name" value="Complement Module, domain 1"/>
    <property type="match status" value="4"/>
</dbReference>
<feature type="disulfide bond" evidence="14">
    <location>
        <begin position="1687"/>
        <end position="1697"/>
    </location>
</feature>
<dbReference type="SUPFAM" id="SSF49899">
    <property type="entry name" value="Concanavalin A-like lectins/glucanases"/>
    <property type="match status" value="1"/>
</dbReference>
<dbReference type="Gene3D" id="2.60.120.200">
    <property type="match status" value="1"/>
</dbReference>
<feature type="domain" description="EGF-like" evidence="20">
    <location>
        <begin position="1834"/>
        <end position="1870"/>
    </location>
</feature>
<dbReference type="InterPro" id="IPR052071">
    <property type="entry name" value="SCUB_EGF-like_domain"/>
</dbReference>
<dbReference type="InterPro" id="IPR001304">
    <property type="entry name" value="C-type_lectin-like"/>
</dbReference>
<feature type="domain" description="EGF-like" evidence="20">
    <location>
        <begin position="1872"/>
        <end position="1911"/>
    </location>
</feature>
<dbReference type="PROSITE" id="PS50948">
    <property type="entry name" value="PAN"/>
    <property type="match status" value="1"/>
</dbReference>
<dbReference type="PANTHER" id="PTHR24046">
    <property type="entry name" value="SIGNAL PEPTIDE, CUB AND EGF-LIKE DOMAIN-CONTAINING"/>
    <property type="match status" value="1"/>
</dbReference>
<keyword evidence="12 14" id="KW-1015">Disulfide bond</keyword>
<dbReference type="InterPro" id="IPR035914">
    <property type="entry name" value="Sperma_CUB_dom_sf"/>
</dbReference>
<dbReference type="Pfam" id="PF14670">
    <property type="entry name" value="FXa_inhibition"/>
    <property type="match status" value="1"/>
</dbReference>
<evidence type="ECO:0000259" key="22">
    <source>
        <dbReference type="PROSITE" id="PS50825"/>
    </source>
</evidence>
<feature type="region of interest" description="Disordered" evidence="17">
    <location>
        <begin position="54"/>
        <end position="73"/>
    </location>
</feature>
<feature type="domain" description="EGF-like" evidence="20">
    <location>
        <begin position="1758"/>
        <end position="1794"/>
    </location>
</feature>
<accession>A0AAD9NB14</accession>
<keyword evidence="3 14" id="KW-0245">EGF-like domain</keyword>
<keyword evidence="8" id="KW-0832">Ubl conjugation</keyword>
<feature type="disulfide bond" evidence="14">
    <location>
        <begin position="1708"/>
        <end position="1717"/>
    </location>
</feature>
<feature type="disulfide bond" evidence="15">
    <location>
        <begin position="178"/>
        <end position="196"/>
    </location>
</feature>
<feature type="domain" description="EGF-like" evidence="20">
    <location>
        <begin position="767"/>
        <end position="803"/>
    </location>
</feature>
<dbReference type="InterPro" id="IPR000152">
    <property type="entry name" value="EGF-type_Asp/Asn_hydroxyl_site"/>
</dbReference>
<dbReference type="SUPFAM" id="SSF57414">
    <property type="entry name" value="Hairpin loop containing domain-like"/>
    <property type="match status" value="1"/>
</dbReference>
<evidence type="ECO:0000256" key="15">
    <source>
        <dbReference type="PROSITE-ProRule" id="PRU00124"/>
    </source>
</evidence>
<feature type="domain" description="CUB" evidence="19">
    <location>
        <begin position="209"/>
        <end position="315"/>
    </location>
</feature>
<dbReference type="PANTHER" id="PTHR24046:SF5">
    <property type="entry name" value="EGF-LIKE DOMAIN-CONTAINING PROTEIN"/>
    <property type="match status" value="1"/>
</dbReference>
<feature type="disulfide bond" evidence="14">
    <location>
        <begin position="3958"/>
        <end position="3967"/>
    </location>
</feature>
<feature type="domain" description="Sushi" evidence="23">
    <location>
        <begin position="541"/>
        <end position="608"/>
    </location>
</feature>
<feature type="domain" description="Sushi" evidence="23">
    <location>
        <begin position="896"/>
        <end position="957"/>
    </location>
</feature>
<dbReference type="Pfam" id="PF07699">
    <property type="entry name" value="Ephrin_rec_like"/>
    <property type="match status" value="22"/>
</dbReference>
<keyword evidence="26" id="KW-1185">Reference proteome</keyword>
<dbReference type="InterPro" id="IPR009030">
    <property type="entry name" value="Growth_fac_rcpt_cys_sf"/>
</dbReference>
<feature type="domain" description="EGF-like" evidence="20">
    <location>
        <begin position="1604"/>
        <end position="1640"/>
    </location>
</feature>
<dbReference type="InterPro" id="IPR018097">
    <property type="entry name" value="EGF_Ca-bd_CS"/>
</dbReference>
<dbReference type="Gene3D" id="2.10.25.10">
    <property type="entry name" value="Laminin"/>
    <property type="match status" value="12"/>
</dbReference>
<dbReference type="GO" id="GO:0007219">
    <property type="term" value="P:Notch signaling pathway"/>
    <property type="evidence" value="ECO:0007669"/>
    <property type="project" value="UniProtKB-KW"/>
</dbReference>
<dbReference type="InterPro" id="IPR003410">
    <property type="entry name" value="HYR_dom"/>
</dbReference>
<evidence type="ECO:0000256" key="5">
    <source>
        <dbReference type="ARBA" id="ARBA00022729"/>
    </source>
</evidence>
<dbReference type="FunFam" id="2.10.25.10:FF:000125">
    <property type="entry name" value="Neurogenic locus notch protein-like"/>
    <property type="match status" value="1"/>
</dbReference>
<dbReference type="InterPro" id="IPR035976">
    <property type="entry name" value="Sushi/SCR/CCP_sf"/>
</dbReference>
<dbReference type="InterPro" id="IPR001881">
    <property type="entry name" value="EGF-like_Ca-bd_dom"/>
</dbReference>
<feature type="disulfide bond" evidence="15">
    <location>
        <begin position="190"/>
        <end position="205"/>
    </location>
</feature>
<dbReference type="Pfam" id="PF00084">
    <property type="entry name" value="Sushi"/>
    <property type="match status" value="3"/>
</dbReference>
<evidence type="ECO:0000259" key="20">
    <source>
        <dbReference type="PROSITE" id="PS50026"/>
    </source>
</evidence>
<dbReference type="CDD" id="cd00041">
    <property type="entry name" value="CUB"/>
    <property type="match status" value="2"/>
</dbReference>
<feature type="domain" description="Apple" evidence="24">
    <location>
        <begin position="2150"/>
        <end position="2252"/>
    </location>
</feature>
<dbReference type="InterPro" id="IPR002172">
    <property type="entry name" value="LDrepeatLR_classA_rpt"/>
</dbReference>
<dbReference type="PROSITE" id="PS50026">
    <property type="entry name" value="EGF_3"/>
    <property type="match status" value="14"/>
</dbReference>
<dbReference type="GO" id="GO:0005615">
    <property type="term" value="C:extracellular space"/>
    <property type="evidence" value="ECO:0007669"/>
    <property type="project" value="TreeGrafter"/>
</dbReference>
<feature type="domain" description="EGF-like" evidence="20">
    <location>
        <begin position="1913"/>
        <end position="1949"/>
    </location>
</feature>
<evidence type="ECO:0000256" key="13">
    <source>
        <dbReference type="ARBA" id="ARBA00023180"/>
    </source>
</evidence>
<dbReference type="CDD" id="cd00033">
    <property type="entry name" value="CCP"/>
    <property type="match status" value="4"/>
</dbReference>
<dbReference type="SMART" id="SM00181">
    <property type="entry name" value="EGF"/>
    <property type="match status" value="22"/>
</dbReference>
<evidence type="ECO:0000313" key="26">
    <source>
        <dbReference type="Proteomes" id="UP001208570"/>
    </source>
</evidence>
<sequence>MVFRIFEVPENVDGNFKAKCKHCLTQILVSTKPTSNLLLHVKRKHRALLQEARARPKATQTQPTLTSLVGTPKKYSNTDAGQTRLTDALVTFIAGAYGYVEAESNLIDAWYWSSGQPMLVSHGYWSPGQPDPSLGQCIKMERSQIWSPVSSWSVDSCYHDLPFVCMKEPMFYNDSYECKNGEYIPSSWICDDMRDCQDYTDEIYCRSPCAEDLKGNSGNITMVTYYPNMYCYWTILGPLDKVLQIKVIKLDTEPDLDVIQIRGGGLSEATSVTIATISGGNSPSFIYIPSNMAVIKFMSDSNVQGEGFVFHWEAVSSAQIATSTFTVTDKLMNLKTPMYPNSELILLWKWTLENWGGLFTLTINDLVLPEGHKLILYDKISSSEVKLRDEFSQVSQPMYLLCHHNVILEFIGDTIGFGRVWLQYQSGCSMNYKSNYGIITSPNYGSGPYPNVDCIMMVQSTSGRPLTLKFIDYIRLEDHVDFLHIYAIYNNGSSQLLSPKNGYTGEVRPPVILSGSSPKIKLEFDTNAAVGDLGFRAVYSVDCPEIELGGNHSIILGKYVNHYGAEFEVRCQPGFRFMSEEHRMKSEVRLKCLENGEWNVRTSPTCEAIYCGVPPRIPNGMVSWSTGVTFGSTTTYICNHQYDLQGSANITCLENGAWQKPPVCAAQFCILPIVPNGWFSEEYVSITVGRVAKLNCKSGYEPERSSVVHCLSNLTLDTPQPSCKDIDECALQVDLCEQRCVNTEGSYECKCYDGYRPNSNFGHRCTDINECESNNGDCEHICTNTPGSYKCSCRHGFSLFVANGTNGIVLSPGATGKLRNDVLYFNHSCVLINCGIPEQLRGSLTPSLLSTSYESTFIFECQNLYDLVGIGPLNDKRVVCDKYARWNYGTLECIRRSCEDPGTPLDTIQHASSYELGAKVTYSCIKPGYVLSHTEALTCILKNNDPVWAGVLPTCRDETPPTVLCEPNIMRVLPFHSLYDSGYSKPQFTDNSGAISRIDIRPNSLNFRSPIISNVNLTLTGYDHSNNTNKCFLQVIVIDDKPPVILCPESYEVMLLGPNYTSLIMPSTDHPATASDDSGSVTLKYTPEAVLLNAASGTNDVMINVIARDNARNTASCSYIISAFADPCSMAALSVPNSVETKCKDTLNGHECLMKCKAGLHFRAMNQEMTYACDNHKQWLPSPQVQHCMVPSAQVQYILKMRMTSTNISPLTSSMTTLTCIEQAKINLLQCNTCLEKTSIQMRLWFKAFSNITDVYLQFGPLVIEGNKIVTDLFVTLLPDGLPNSQYNMVLVFVMGVGNSIFSNLAVSVPGCAELSWELVLADLSGDYRCPTETFLLEAAGTFVCIPCPPATKYVSGCQICPPGTYQDQAGQKVCWSCPTGTWSKEGAASLKDCHCTHFDGWVNQLRLPETRTHIQFGYESYGLTNCAITAAVMKPCSAGTPVTSLCTPGYFSGTGYAPCDPCPNGFYSNKYGMRACEPCPPNQITLNPGANSHSLCSTRYTGDLCESAIDNCASSPCYNNAECIDLGSTFECYCRDGYSGARCEHDPDDCINHNCLNGGQCEIARKICDLNPCKNKGVCLEQTASRRVCLCPDGFYGKDCQLRLDACLSRPCYNGGTCHDKAVGYSCSCPPGFIGFNCEIRVDTCQNVDCGPNGRCIDQYYSNTHYCLCSEGYEASMGTCRPIDQCANRTCVHGTCLPMTDSFICACDTGYGGVECDINIDECTSNPCQNGGTCFDGVNGFTCLCSAGYTGNMCEIDINECLNTPCAWEATCIDLVDDYACLCHSGYTGERCLEDINECSMDPCHNGGSCINQMGTFFCQCTEGWQGERCTEMKLSCQSYPCRNSGLCIDLLNHFYCVCSIGYAGTKCDTVIDFCEAASPCKHGGTCIDQPDQNTFLCNCPKGFSGLSCEIQLDPCSALTCMNGASCLTHLDGFTCQCLPVPSYDYDLHFYLPTSRAKLRSLLLLEAKVLSCSLWIRPEKPGRLLTVYGVCSSDCTDSVPYELLFIDVSDKIVLGIHGLGLKNIHAPFRIASEPIWIHLAVSLDLDIGLLRLFYNGLHQEFNLVPKLQASLPKFMSIILGMSAGGDSSFLGQLSQLFFWNRDLSYETDIEPVNKEVEPPCKLVNIFDLLHGWSDFMIINGMTRIAPARCQDKYRRYRPTTARNKRSLQPKSDYTIEYWTKIPGIHYTGISDVEYLTPDECMQMCLQTDYCRAIDYTYYRDTGQCVLSNIVRDKAPDLFVSNTQSTYYELLLYKVKHRPQLLFCPDELVVYSEIRATKVFWIEPMFTNYDLITHNHRPGTLFSWGEHVVTYIASNREGAYATCQFKVFVHYWVCDVTKSITNEMCAVRKASRICQMKCAYTEQPCPASPSVKFCTPWGYDEHVYHMEKLETRCSATSQMSVNISMNIVYLTKAQSTTMNEVLHSKVTGALKHLLCDTTVRCSALHVLMPLCLPKSGCSVTASVAVNRSTILYRKFDIPVQDLIIKELDDPANSLFDFTDDKISIVNGIPSSYKLEVNNYCRKGSVKLSRSKYTCVSCCVGTFHNIVTDKCEVCSEGTYQNVAGQTGCKSCPSGKTTFNSGATSIELCQDICPPGEYFNVEDHSCEPCATGYYQDHPGQNWCKMCSVDETTVFRGSNDSTDCYELCDAGFELLPDGKCEPCPRGYFRIANLSPNCVPCTTGLITNNTGATSADECTITPCQPGEYHDVDTNQCITCPQHTYQPQKWQTYCIPCGDSYRTDYSGAVNRSECIFFCPDGQQVVPPGGKRCAQCPRGTYKDNKENLYGPCMLCPEGRTTLRTGSTSRNACAIAYCHNGTYLDKENNVCWLCPRGKYQPDPLQETCLLCPPGMTTDGLGAVDNSECQSYCRKGSYLHKEANICNLCPRGQYQPEPLQESCLLCPENTTTSYRGATNDSECQLFCPDGYQVVFNTSCQVCPRGTYKDNRGGVFGTCKDCPEGKTTLYEGSTSKRECYKAVLSESLLDDNVLSCGDILNKEGGCDQLSGVLGRRYTLVDLLQPRAAACKPGWYLKIKENMCQICALGYFQSDDYQTSCDPCPPGKTTANLGATSFSECKFYCPDGEQLVPSGDDCELCPRGTYKDNNEGALNPCKNCPEGVTTSRNGSTSIQNCNIAACKPGEFLNESINACEKCPKGTYQPDRLQISCISCPSETTTNPGSKNASDCQFFCADGWQVIGDNQCEPCPKGTYKDSKEDVFSLCTPCPLGYTTAQIESTSRYDCKIVCPDGYEMSSEEKCEPCPIGTYKLREICIPCPEGYTTSGNGSASKDYCNIVCPDGYQMSSEQICEPCPRGTYKKRETCIRCPYGFTTSGDGSTDQHDCNIVSCRSGQFRNETENVCEPCKRGTYQPEPDQTTCHSCPYHTTTEQTGARSLSQCQFFCFSGYEETALGKCTPCRIGYYRNADLDLNGACVLCPEEYTTVGENSTSLADCRIANCSAGWYRSRNNKCHPCPSNSYQPKKWQNHCIPCPNGLETIGPAKRKLSDCQLFCPSGYEATSDTKCRVCGFGYYRDAETDPFGSCKSCPEKYITASDQATSLSDCIVANCSAGWYRGPDNECHQCPAGKYQPNKWQTSCIPCPGNMTTAKPGQTKQLSCKSGHEETSTGHCHPCGIGYYRDNDKNPFGPCTLCPEKYITSSEYSISEDECTIVGSYQPEKWQTGCIQCPDNTTTDKSARTTNTSCRFYCPSGYEVVPYTMTCKPCKQGYFKDNLIDVFGFCVSCPDGKTTPSSQSTSIVQCTIGVSPWPYVPHKIRADSACKPGQYRDISKNMCKSCPVGSYQMLKWQNECVFCDNGYSTLHEGSISTADCLKICPAGSETNGTSCIPCSYGYYKEFSGVNECHQCSDDRLTLSVGAKHSWECAYENCNAGSEFIPDTGKCQSCQQGFYRNGTSGPLCTPCPDRSFTTSGTAAKNVKQCTVNACDLGYCRNGGTCKINGVTRKPFCFCPKYYVGDRCEVRHPGGIDRTALIIGCTVGGTMFVILVVLVSLGVSIDLRHRRHKKVLKHSDQNLANEQSNENVGTYGSGLPSTYPGNFSMLPASYGANLVNQNPNPVAFVGKNPAYFGNQLASGTEKPVQNVPLPKNGNVRLVLGSDTNANMNVNNEVEYIKTPTFFSLVNSSRKEPLSENRLQIIEDSRPQIRKPRPGTYPDQNLKELQERQERSINLIVYVIPESTSDDRSNRRMHDQVRFQTICQEGIDLETDVDTIILGEKKEGRSRPLRVTLADEATMRRVLRQVKKLSKSGGRFVAEYVHTQRYDSAREERGLRSEDRAEVERSPNRKNDGIRWIIRKGKIVDVTPQRHTNES</sequence>
<feature type="transmembrane region" description="Helical" evidence="18">
    <location>
        <begin position="3979"/>
        <end position="4004"/>
    </location>
</feature>
<dbReference type="FunFam" id="2.10.25.10:FF:000006">
    <property type="entry name" value="Versican core protein-like isoform 1"/>
    <property type="match status" value="1"/>
</dbReference>
<keyword evidence="6" id="KW-0677">Repeat</keyword>
<evidence type="ECO:0000256" key="12">
    <source>
        <dbReference type="ARBA" id="ARBA00023157"/>
    </source>
</evidence>
<dbReference type="FunFam" id="2.10.25.10:FF:000004">
    <property type="entry name" value="Neurogenic locus notch 1"/>
    <property type="match status" value="1"/>
</dbReference>
<evidence type="ECO:0008006" key="27">
    <source>
        <dbReference type="Google" id="ProtNLM"/>
    </source>
</evidence>
<dbReference type="SMART" id="SM00192">
    <property type="entry name" value="LDLa"/>
    <property type="match status" value="1"/>
</dbReference>
<dbReference type="CDD" id="cd00112">
    <property type="entry name" value="LDLa"/>
    <property type="match status" value="1"/>
</dbReference>
<dbReference type="FunFam" id="2.10.25.10:FF:000472">
    <property type="entry name" value="Uncharacterized protein, isoform A"/>
    <property type="match status" value="1"/>
</dbReference>
<feature type="disulfide bond" evidence="14">
    <location>
        <begin position="1651"/>
        <end position="1668"/>
    </location>
</feature>
<dbReference type="InterPro" id="IPR000859">
    <property type="entry name" value="CUB_dom"/>
</dbReference>
<dbReference type="PROSITE" id="PS01186">
    <property type="entry name" value="EGF_2"/>
    <property type="match status" value="10"/>
</dbReference>
<dbReference type="Gene3D" id="2.60.120.290">
    <property type="entry name" value="Spermadhesin, CUB domain"/>
    <property type="match status" value="2"/>
</dbReference>
<keyword evidence="13" id="KW-0325">Glycoprotein</keyword>
<dbReference type="PROSITE" id="PS00010">
    <property type="entry name" value="ASX_HYDROXYL"/>
    <property type="match status" value="8"/>
</dbReference>
<dbReference type="SMART" id="SM00179">
    <property type="entry name" value="EGF_CA"/>
    <property type="match status" value="12"/>
</dbReference>
<dbReference type="SUPFAM" id="SSF56436">
    <property type="entry name" value="C-type lectin-like"/>
    <property type="match status" value="1"/>
</dbReference>
<evidence type="ECO:0000256" key="4">
    <source>
        <dbReference type="ARBA" id="ARBA00022692"/>
    </source>
</evidence>
<feature type="domain" description="EGF-like" evidence="20">
    <location>
        <begin position="1642"/>
        <end position="1682"/>
    </location>
</feature>
<dbReference type="CDD" id="cd00054">
    <property type="entry name" value="EGF_CA"/>
    <property type="match status" value="9"/>
</dbReference>
<dbReference type="Pfam" id="PF00431">
    <property type="entry name" value="CUB"/>
    <property type="match status" value="2"/>
</dbReference>
<feature type="disulfide bond" evidence="14">
    <location>
        <begin position="1746"/>
        <end position="1755"/>
    </location>
</feature>
<evidence type="ECO:0000259" key="24">
    <source>
        <dbReference type="PROSITE" id="PS50948"/>
    </source>
</evidence>
<evidence type="ECO:0000259" key="23">
    <source>
        <dbReference type="PROSITE" id="PS50923"/>
    </source>
</evidence>
<feature type="domain" description="EGF-like" evidence="20">
    <location>
        <begin position="1720"/>
        <end position="1756"/>
    </location>
</feature>
<keyword evidence="16" id="KW-0768">Sushi</keyword>
<dbReference type="SUPFAM" id="SSF57424">
    <property type="entry name" value="LDL receptor-like module"/>
    <property type="match status" value="1"/>
</dbReference>
<dbReference type="InterPro" id="IPR016187">
    <property type="entry name" value="CTDL_fold"/>
</dbReference>
<evidence type="ECO:0000256" key="10">
    <source>
        <dbReference type="ARBA" id="ARBA00022989"/>
    </source>
</evidence>
<feature type="disulfide bond" evidence="14">
    <location>
        <begin position="1860"/>
        <end position="1869"/>
    </location>
</feature>
<dbReference type="GO" id="GO:0030154">
    <property type="term" value="P:cell differentiation"/>
    <property type="evidence" value="ECO:0007669"/>
    <property type="project" value="UniProtKB-KW"/>
</dbReference>
<feature type="domain" description="EGF-like" evidence="20">
    <location>
        <begin position="1796"/>
        <end position="1832"/>
    </location>
</feature>
<keyword evidence="11 18" id="KW-0472">Membrane</keyword>
<dbReference type="InterPro" id="IPR003609">
    <property type="entry name" value="Pan_app"/>
</dbReference>
<dbReference type="GO" id="GO:0016020">
    <property type="term" value="C:membrane"/>
    <property type="evidence" value="ECO:0007669"/>
    <property type="project" value="UniProtKB-SubCell"/>
</dbReference>
<evidence type="ECO:0000256" key="16">
    <source>
        <dbReference type="PROSITE-ProRule" id="PRU00302"/>
    </source>
</evidence>
<dbReference type="GO" id="GO:0005509">
    <property type="term" value="F:calcium ion binding"/>
    <property type="evidence" value="ECO:0007669"/>
    <property type="project" value="InterPro"/>
</dbReference>
<feature type="compositionally biased region" description="Polar residues" evidence="17">
    <location>
        <begin position="58"/>
        <end position="73"/>
    </location>
</feature>
<feature type="region of interest" description="Disordered" evidence="17">
    <location>
        <begin position="4269"/>
        <end position="4289"/>
    </location>
</feature>
<dbReference type="CDD" id="cd00037">
    <property type="entry name" value="CLECT"/>
    <property type="match status" value="1"/>
</dbReference>
<feature type="disulfide bond" evidence="14">
    <location>
        <begin position="3939"/>
        <end position="3956"/>
    </location>
</feature>
<dbReference type="FunFam" id="2.10.25.10:FF:000368">
    <property type="entry name" value="Delta-like 3 (Drosophila), isoform CRA_b"/>
    <property type="match status" value="1"/>
</dbReference>
<dbReference type="PROSITE" id="PS50068">
    <property type="entry name" value="LDLRA_2"/>
    <property type="match status" value="1"/>
</dbReference>
<dbReference type="EMBL" id="JAODUP010000129">
    <property type="protein sequence ID" value="KAK2160629.1"/>
    <property type="molecule type" value="Genomic_DNA"/>
</dbReference>
<comment type="caution">
    <text evidence="14">Lacks conserved residue(s) required for the propagation of feature annotation.</text>
</comment>
<dbReference type="SMART" id="SM00042">
    <property type="entry name" value="CUB"/>
    <property type="match status" value="2"/>
</dbReference>
<feature type="domain" description="HYR" evidence="22">
    <location>
        <begin position="1038"/>
        <end position="1125"/>
    </location>
</feature>
<evidence type="ECO:0000256" key="17">
    <source>
        <dbReference type="SAM" id="MobiDB-lite"/>
    </source>
</evidence>
<dbReference type="FunFam" id="2.10.25.10:FF:000012">
    <property type="entry name" value="Delta-like protein"/>
    <property type="match status" value="1"/>
</dbReference>
<feature type="domain" description="CUB" evidence="19">
    <location>
        <begin position="428"/>
        <end position="542"/>
    </location>
</feature>
<dbReference type="FunFam" id="2.10.50.10:FF:000032">
    <property type="entry name" value="Uncharacterized protein, isoform A"/>
    <property type="match status" value="1"/>
</dbReference>
<dbReference type="Gene3D" id="4.10.400.10">
    <property type="entry name" value="Low-density Lipoprotein Receptor"/>
    <property type="match status" value="1"/>
</dbReference>
<dbReference type="Pfam" id="PF07645">
    <property type="entry name" value="EGF_CA"/>
    <property type="match status" value="1"/>
</dbReference>
<feature type="domain" description="EGF-like" evidence="20">
    <location>
        <begin position="1565"/>
        <end position="1602"/>
    </location>
</feature>
<keyword evidence="5" id="KW-0732">Signal</keyword>
<comment type="subcellular location">
    <subcellularLocation>
        <location evidence="1">Membrane</location>
        <topology evidence="1">Single-pass type I membrane protein</topology>
    </subcellularLocation>
</comment>
<keyword evidence="4 18" id="KW-0812">Transmembrane</keyword>
<dbReference type="InterPro" id="IPR049883">
    <property type="entry name" value="NOTCH1_EGF-like"/>
</dbReference>
<dbReference type="InterPro" id="IPR000436">
    <property type="entry name" value="Sushi_SCR_CCP_dom"/>
</dbReference>
<evidence type="ECO:0000256" key="8">
    <source>
        <dbReference type="ARBA" id="ARBA00022843"/>
    </source>
</evidence>
<feature type="disulfide bond" evidence="14">
    <location>
        <begin position="1784"/>
        <end position="1793"/>
    </location>
</feature>
<dbReference type="PROSITE" id="PS50923">
    <property type="entry name" value="SUSHI"/>
    <property type="match status" value="3"/>
</dbReference>
<dbReference type="SUPFAM" id="SSF49854">
    <property type="entry name" value="Spermadhesin, CUB domain"/>
    <property type="match status" value="2"/>
</dbReference>
<proteinExistence type="predicted"/>
<evidence type="ECO:0000256" key="3">
    <source>
        <dbReference type="ARBA" id="ARBA00022536"/>
    </source>
</evidence>
<dbReference type="InterPro" id="IPR000742">
    <property type="entry name" value="EGF"/>
</dbReference>
<dbReference type="SUPFAM" id="SSF57196">
    <property type="entry name" value="EGF/Laminin"/>
    <property type="match status" value="8"/>
</dbReference>
<name>A0AAD9NB14_9ANNE</name>
<dbReference type="PROSITE" id="PS01180">
    <property type="entry name" value="CUB"/>
    <property type="match status" value="2"/>
</dbReference>
<evidence type="ECO:0000256" key="2">
    <source>
        <dbReference type="ARBA" id="ARBA00022473"/>
    </source>
</evidence>
<dbReference type="SMART" id="SM01411">
    <property type="entry name" value="Ephrin_rec_like"/>
    <property type="match status" value="27"/>
</dbReference>
<evidence type="ECO:0000256" key="14">
    <source>
        <dbReference type="PROSITE-ProRule" id="PRU00076"/>
    </source>
</evidence>
<dbReference type="InterPro" id="IPR013032">
    <property type="entry name" value="EGF-like_CS"/>
</dbReference>
<dbReference type="Pfam" id="PF00008">
    <property type="entry name" value="EGF"/>
    <property type="match status" value="7"/>
</dbReference>
<feature type="domain" description="EGF-like" evidence="20">
    <location>
        <begin position="725"/>
        <end position="766"/>
    </location>
</feature>
<dbReference type="SMART" id="SM00473">
    <property type="entry name" value="PAN_AP"/>
    <property type="match status" value="1"/>
</dbReference>
<protein>
    <recommendedName>
        <fullName evidence="27">Fibropellin-1</fullName>
    </recommendedName>
</protein>
<feature type="disulfide bond" evidence="14">
    <location>
        <begin position="1882"/>
        <end position="1899"/>
    </location>
</feature>
<keyword evidence="10 18" id="KW-1133">Transmembrane helix</keyword>
<dbReference type="Pfam" id="PF00057">
    <property type="entry name" value="Ldl_recept_a"/>
    <property type="match status" value="1"/>
</dbReference>
<feature type="domain" description="EGF-like" evidence="20">
    <location>
        <begin position="1509"/>
        <end position="1545"/>
    </location>
</feature>
<feature type="domain" description="C-type lectin" evidence="21">
    <location>
        <begin position="110"/>
        <end position="166"/>
    </location>
</feature>
<evidence type="ECO:0000256" key="6">
    <source>
        <dbReference type="ARBA" id="ARBA00022737"/>
    </source>
</evidence>
<dbReference type="SUPFAM" id="SSF57184">
    <property type="entry name" value="Growth factor receptor domain"/>
    <property type="match status" value="11"/>
</dbReference>
<dbReference type="InterPro" id="IPR011641">
    <property type="entry name" value="Tyr-kin_ephrin_A/B_rcpt-like"/>
</dbReference>
<feature type="disulfide bond" evidence="14">
    <location>
        <begin position="1535"/>
        <end position="1544"/>
    </location>
</feature>
<evidence type="ECO:0000259" key="21">
    <source>
        <dbReference type="PROSITE" id="PS50041"/>
    </source>
</evidence>
<dbReference type="PROSITE" id="PS01187">
    <property type="entry name" value="EGF_CA"/>
    <property type="match status" value="3"/>
</dbReference>
<evidence type="ECO:0000256" key="11">
    <source>
        <dbReference type="ARBA" id="ARBA00023136"/>
    </source>
</evidence>
<feature type="disulfide bond" evidence="14">
    <location>
        <begin position="1901"/>
        <end position="1910"/>
    </location>
</feature>
<keyword evidence="9" id="KW-0914">Notch signaling pathway</keyword>
<dbReference type="Pfam" id="PF12661">
    <property type="entry name" value="hEGF"/>
    <property type="match status" value="1"/>
</dbReference>
<dbReference type="FunFam" id="2.10.25.10:FF:000294">
    <property type="entry name" value="Delta-like protein"/>
    <property type="match status" value="1"/>
</dbReference>
<dbReference type="PROSITE" id="PS00022">
    <property type="entry name" value="EGF_1"/>
    <property type="match status" value="10"/>
</dbReference>
<organism evidence="25 26">
    <name type="scientific">Paralvinella palmiformis</name>
    <dbReference type="NCBI Taxonomy" id="53620"/>
    <lineage>
        <taxon>Eukaryota</taxon>
        <taxon>Metazoa</taxon>
        <taxon>Spiralia</taxon>
        <taxon>Lophotrochozoa</taxon>
        <taxon>Annelida</taxon>
        <taxon>Polychaeta</taxon>
        <taxon>Sedentaria</taxon>
        <taxon>Canalipalpata</taxon>
        <taxon>Terebellida</taxon>
        <taxon>Terebelliformia</taxon>
        <taxon>Alvinellidae</taxon>
        <taxon>Paralvinella</taxon>
    </lineage>
</organism>
<dbReference type="PROSITE" id="PS50825">
    <property type="entry name" value="HYR"/>
    <property type="match status" value="2"/>
</dbReference>
<dbReference type="PROSITE" id="PS50041">
    <property type="entry name" value="C_TYPE_LECTIN_2"/>
    <property type="match status" value="1"/>
</dbReference>
<feature type="domain" description="Sushi" evidence="23">
    <location>
        <begin position="609"/>
        <end position="666"/>
    </location>
</feature>
<feature type="domain" description="HYR" evidence="22">
    <location>
        <begin position="2254"/>
        <end position="2331"/>
    </location>
</feature>
<dbReference type="FunFam" id="2.10.25.10:FF:000038">
    <property type="entry name" value="Fibrillin 2"/>
    <property type="match status" value="2"/>
</dbReference>
<dbReference type="SUPFAM" id="SSF57535">
    <property type="entry name" value="Complement control module/SCR domain"/>
    <property type="match status" value="3"/>
</dbReference>
<dbReference type="InterPro" id="IPR013320">
    <property type="entry name" value="ConA-like_dom_sf"/>
</dbReference>
<dbReference type="SMART" id="SM00032">
    <property type="entry name" value="CCP"/>
    <property type="match status" value="5"/>
</dbReference>
<feature type="domain" description="EGF-like" evidence="20">
    <location>
        <begin position="3930"/>
        <end position="3968"/>
    </location>
</feature>